<dbReference type="GO" id="GO:0043168">
    <property type="term" value="F:anion binding"/>
    <property type="evidence" value="ECO:0007669"/>
    <property type="project" value="UniProtKB-ARBA"/>
</dbReference>
<dbReference type="InterPro" id="IPR036291">
    <property type="entry name" value="NAD(P)-bd_dom_sf"/>
</dbReference>
<feature type="region of interest" description="Disordered" evidence="5">
    <location>
        <begin position="1"/>
        <end position="24"/>
    </location>
</feature>
<dbReference type="Gene3D" id="3.90.180.10">
    <property type="entry name" value="Medium-chain alcohol dehydrogenases, catalytic domain"/>
    <property type="match status" value="1"/>
</dbReference>
<dbReference type="InterPro" id="IPR013154">
    <property type="entry name" value="ADH-like_N"/>
</dbReference>
<dbReference type="GO" id="GO:0016616">
    <property type="term" value="F:oxidoreductase activity, acting on the CH-OH group of donors, NAD or NADP as acceptor"/>
    <property type="evidence" value="ECO:0007669"/>
    <property type="project" value="UniProtKB-ARBA"/>
</dbReference>
<evidence type="ECO:0000259" key="6">
    <source>
        <dbReference type="Pfam" id="PF08240"/>
    </source>
</evidence>
<dbReference type="PANTHER" id="PTHR43189:SF2">
    <property type="entry name" value="GLUCOSE 1-DEHYDROGENASE"/>
    <property type="match status" value="1"/>
</dbReference>
<evidence type="ECO:0000256" key="2">
    <source>
        <dbReference type="ARBA" id="ARBA00022723"/>
    </source>
</evidence>
<dbReference type="PANTHER" id="PTHR43189">
    <property type="entry name" value="ZINC-TYPE ALCOHOL DEHYDROGENASE-LIKE PROTEIN C1198.01-RELATED"/>
    <property type="match status" value="1"/>
</dbReference>
<reference evidence="8" key="1">
    <citation type="journal article" date="2014" name="Int. J. Syst. Evol. Microbiol.">
        <title>Complete genome sequence of Corynebacterium casei LMG S-19264T (=DSM 44701T), isolated from a smear-ripened cheese.</title>
        <authorList>
            <consortium name="US DOE Joint Genome Institute (JGI-PGF)"/>
            <person name="Walter F."/>
            <person name="Albersmeier A."/>
            <person name="Kalinowski J."/>
            <person name="Ruckert C."/>
        </authorList>
    </citation>
    <scope>NUCLEOTIDE SEQUENCE</scope>
    <source>
        <strain evidence="8">JCM 19596</strain>
    </source>
</reference>
<dbReference type="GO" id="GO:0046872">
    <property type="term" value="F:metal ion binding"/>
    <property type="evidence" value="ECO:0007669"/>
    <property type="project" value="UniProtKB-KW"/>
</dbReference>
<feature type="domain" description="Glucose dehydrogenase C-terminal" evidence="7">
    <location>
        <begin position="143"/>
        <end position="358"/>
    </location>
</feature>
<evidence type="ECO:0000313" key="9">
    <source>
        <dbReference type="Proteomes" id="UP000607197"/>
    </source>
</evidence>
<organism evidence="8 9">
    <name type="scientific">Halocalculus aciditolerans</name>
    <dbReference type="NCBI Taxonomy" id="1383812"/>
    <lineage>
        <taxon>Archaea</taxon>
        <taxon>Methanobacteriati</taxon>
        <taxon>Methanobacteriota</taxon>
        <taxon>Stenosarchaea group</taxon>
        <taxon>Halobacteria</taxon>
        <taxon>Halobacteriales</taxon>
        <taxon>Halobacteriaceae</taxon>
        <taxon>Halocalculus</taxon>
    </lineage>
</organism>
<keyword evidence="3" id="KW-0862">Zinc</keyword>
<dbReference type="SUPFAM" id="SSF50129">
    <property type="entry name" value="GroES-like"/>
    <property type="match status" value="1"/>
</dbReference>
<dbReference type="SUPFAM" id="SSF51735">
    <property type="entry name" value="NAD(P)-binding Rossmann-fold domains"/>
    <property type="match status" value="1"/>
</dbReference>
<dbReference type="Pfam" id="PF16912">
    <property type="entry name" value="Glu_dehyd_C"/>
    <property type="match status" value="1"/>
</dbReference>
<dbReference type="Proteomes" id="UP000607197">
    <property type="component" value="Unassembled WGS sequence"/>
</dbReference>
<protein>
    <submittedName>
        <fullName evidence="8">Glucose dehydrogenase</fullName>
    </submittedName>
</protein>
<proteinExistence type="predicted"/>
<evidence type="ECO:0000256" key="1">
    <source>
        <dbReference type="ARBA" id="ARBA00001947"/>
    </source>
</evidence>
<feature type="compositionally biased region" description="Basic and acidic residues" evidence="5">
    <location>
        <begin position="7"/>
        <end position="20"/>
    </location>
</feature>
<dbReference type="Pfam" id="PF08240">
    <property type="entry name" value="ADH_N"/>
    <property type="match status" value="1"/>
</dbReference>
<evidence type="ECO:0000259" key="7">
    <source>
        <dbReference type="Pfam" id="PF16912"/>
    </source>
</evidence>
<comment type="cofactor">
    <cofactor evidence="1">
        <name>Zn(2+)</name>
        <dbReference type="ChEBI" id="CHEBI:29105"/>
    </cofactor>
</comment>
<evidence type="ECO:0000256" key="5">
    <source>
        <dbReference type="SAM" id="MobiDB-lite"/>
    </source>
</evidence>
<sequence>MHAIAVGRDDRTPRVVERDPPTPASGEALVRVLRVGVDGTDHAVIAGDHGGFPEGADELVLGHEAVGVVVDANDTDLDEGAVVAPTVRRPPAGGPNPYFDRGEPDMAPPGGYVERGIDGADGYMAEYVTSPAADLVELPDDLADYGFLVEPVSVVEKAFELAAAARSSFRWEPDTALVLGNGPLGLLAVAALTDGATTAGHYDTVYCLGQRDPDHPSVRVLDRFDAAYVDARDTPLAAFADAYEPADLVVEATGHPPHAVESLDALAPNGVAALLGVPEGTHEESVPLAHVHRDAVLSNKAVVGSVNSNARHFRAAADALADMDTDFLDALTTVAPAFDDPAAAFREDETTIKTAVELATYEER</sequence>
<reference evidence="8" key="2">
    <citation type="submission" date="2020-09" db="EMBL/GenBank/DDBJ databases">
        <authorList>
            <person name="Sun Q."/>
            <person name="Ohkuma M."/>
        </authorList>
    </citation>
    <scope>NUCLEOTIDE SEQUENCE</scope>
    <source>
        <strain evidence="8">JCM 19596</strain>
    </source>
</reference>
<dbReference type="Gene3D" id="3.40.50.720">
    <property type="entry name" value="NAD(P)-binding Rossmann-like Domain"/>
    <property type="match status" value="1"/>
</dbReference>
<evidence type="ECO:0000313" key="8">
    <source>
        <dbReference type="EMBL" id="GGL62389.1"/>
    </source>
</evidence>
<dbReference type="EMBL" id="BMPG01000002">
    <property type="protein sequence ID" value="GGL62389.1"/>
    <property type="molecule type" value="Genomic_DNA"/>
</dbReference>
<gene>
    <name evidence="8" type="ORF">GCM10009039_20560</name>
</gene>
<dbReference type="CDD" id="cd08230">
    <property type="entry name" value="glucose_DH"/>
    <property type="match status" value="1"/>
</dbReference>
<dbReference type="InterPro" id="IPR011032">
    <property type="entry name" value="GroES-like_sf"/>
</dbReference>
<keyword evidence="4" id="KW-0560">Oxidoreductase</keyword>
<feature type="domain" description="Alcohol dehydrogenase-like N-terminal" evidence="6">
    <location>
        <begin position="25"/>
        <end position="140"/>
    </location>
</feature>
<comment type="caution">
    <text evidence="8">The sequence shown here is derived from an EMBL/GenBank/DDBJ whole genome shotgun (WGS) entry which is preliminary data.</text>
</comment>
<dbReference type="InterPro" id="IPR031640">
    <property type="entry name" value="Glu_dehyd_C"/>
</dbReference>
<dbReference type="AlphaFoldDB" id="A0A830FKU7"/>
<keyword evidence="2" id="KW-0479">Metal-binding</keyword>
<name>A0A830FKU7_9EURY</name>
<keyword evidence="9" id="KW-1185">Reference proteome</keyword>
<evidence type="ECO:0000256" key="3">
    <source>
        <dbReference type="ARBA" id="ARBA00022833"/>
    </source>
</evidence>
<dbReference type="GO" id="GO:0044281">
    <property type="term" value="P:small molecule metabolic process"/>
    <property type="evidence" value="ECO:0007669"/>
    <property type="project" value="UniProtKB-ARBA"/>
</dbReference>
<dbReference type="OrthoDB" id="41394at2157"/>
<dbReference type="GO" id="GO:0030554">
    <property type="term" value="F:adenyl nucleotide binding"/>
    <property type="evidence" value="ECO:0007669"/>
    <property type="project" value="UniProtKB-ARBA"/>
</dbReference>
<evidence type="ECO:0000256" key="4">
    <source>
        <dbReference type="ARBA" id="ARBA00023002"/>
    </source>
</evidence>
<accession>A0A830FKU7</accession>
<dbReference type="RefSeq" id="WP_188978603.1">
    <property type="nucleotide sequence ID" value="NZ_BMPG01000002.1"/>
</dbReference>